<reference evidence="2 3" key="1">
    <citation type="journal article" date="2019" name="Sci. Rep.">
        <title>Orb-weaving spider Araneus ventricosus genome elucidates the spidroin gene catalogue.</title>
        <authorList>
            <person name="Kono N."/>
            <person name="Nakamura H."/>
            <person name="Ohtoshi R."/>
            <person name="Moran D.A.P."/>
            <person name="Shinohara A."/>
            <person name="Yoshida Y."/>
            <person name="Fujiwara M."/>
            <person name="Mori M."/>
            <person name="Tomita M."/>
            <person name="Arakawa K."/>
        </authorList>
    </citation>
    <scope>NUCLEOTIDE SEQUENCE [LARGE SCALE GENOMIC DNA]</scope>
</reference>
<feature type="signal peptide" evidence="1">
    <location>
        <begin position="1"/>
        <end position="24"/>
    </location>
</feature>
<sequence>MFYFSRTVIHLIGYVLCMNYLIECFPNDGFVVEDQYLTSYDHLMQEATRSQTTDRVIKNFCTDIDGFKTPRLALLGDFTPERSD</sequence>
<protein>
    <submittedName>
        <fullName evidence="2">Uncharacterized protein</fullName>
    </submittedName>
</protein>
<dbReference type="Proteomes" id="UP000499080">
    <property type="component" value="Unassembled WGS sequence"/>
</dbReference>
<organism evidence="2 3">
    <name type="scientific">Araneus ventricosus</name>
    <name type="common">Orbweaver spider</name>
    <name type="synonym">Epeira ventricosa</name>
    <dbReference type="NCBI Taxonomy" id="182803"/>
    <lineage>
        <taxon>Eukaryota</taxon>
        <taxon>Metazoa</taxon>
        <taxon>Ecdysozoa</taxon>
        <taxon>Arthropoda</taxon>
        <taxon>Chelicerata</taxon>
        <taxon>Arachnida</taxon>
        <taxon>Araneae</taxon>
        <taxon>Araneomorphae</taxon>
        <taxon>Entelegynae</taxon>
        <taxon>Araneoidea</taxon>
        <taxon>Araneidae</taxon>
        <taxon>Araneus</taxon>
    </lineage>
</organism>
<accession>A0A4Y2LJN1</accession>
<comment type="caution">
    <text evidence="2">The sequence shown here is derived from an EMBL/GenBank/DDBJ whole genome shotgun (WGS) entry which is preliminary data.</text>
</comment>
<evidence type="ECO:0000256" key="1">
    <source>
        <dbReference type="SAM" id="SignalP"/>
    </source>
</evidence>
<keyword evidence="1" id="KW-0732">Signal</keyword>
<gene>
    <name evidence="2" type="ORF">AVEN_15355_1</name>
</gene>
<name>A0A4Y2LJN1_ARAVE</name>
<feature type="non-terminal residue" evidence="2">
    <location>
        <position position="84"/>
    </location>
</feature>
<keyword evidence="3" id="KW-1185">Reference proteome</keyword>
<dbReference type="EMBL" id="BGPR01118737">
    <property type="protein sequence ID" value="GBN13776.1"/>
    <property type="molecule type" value="Genomic_DNA"/>
</dbReference>
<dbReference type="AlphaFoldDB" id="A0A4Y2LJN1"/>
<evidence type="ECO:0000313" key="2">
    <source>
        <dbReference type="EMBL" id="GBN13776.1"/>
    </source>
</evidence>
<feature type="chain" id="PRO_5021437665" evidence="1">
    <location>
        <begin position="25"/>
        <end position="84"/>
    </location>
</feature>
<proteinExistence type="predicted"/>
<evidence type="ECO:0000313" key="3">
    <source>
        <dbReference type="Proteomes" id="UP000499080"/>
    </source>
</evidence>